<keyword evidence="2 3" id="KW-0040">ANK repeat</keyword>
<dbReference type="SUPFAM" id="SSF49354">
    <property type="entry name" value="PapD-like"/>
    <property type="match status" value="1"/>
</dbReference>
<evidence type="ECO:0000313" key="6">
    <source>
        <dbReference type="Proteomes" id="UP000243459"/>
    </source>
</evidence>
<evidence type="ECO:0000256" key="1">
    <source>
        <dbReference type="ARBA" id="ARBA00022737"/>
    </source>
</evidence>
<evidence type="ECO:0000313" key="5">
    <source>
        <dbReference type="EMBL" id="ONK74286.1"/>
    </source>
</evidence>
<dbReference type="Gene3D" id="1.25.40.20">
    <property type="entry name" value="Ankyrin repeat-containing domain"/>
    <property type="match status" value="1"/>
</dbReference>
<feature type="repeat" description="ANK" evidence="3">
    <location>
        <begin position="172"/>
        <end position="204"/>
    </location>
</feature>
<dbReference type="PROSITE" id="PS50297">
    <property type="entry name" value="ANK_REP_REGION"/>
    <property type="match status" value="2"/>
</dbReference>
<dbReference type="InterPro" id="IPR008962">
    <property type="entry name" value="PapD-like_sf"/>
</dbReference>
<reference evidence="6" key="1">
    <citation type="journal article" date="2017" name="Nat. Commun.">
        <title>The asparagus genome sheds light on the origin and evolution of a young Y chromosome.</title>
        <authorList>
            <person name="Harkess A."/>
            <person name="Zhou J."/>
            <person name="Xu C."/>
            <person name="Bowers J.E."/>
            <person name="Van der Hulst R."/>
            <person name="Ayyampalayam S."/>
            <person name="Mercati F."/>
            <person name="Riccardi P."/>
            <person name="McKain M.R."/>
            <person name="Kakrana A."/>
            <person name="Tang H."/>
            <person name="Ray J."/>
            <person name="Groenendijk J."/>
            <person name="Arikit S."/>
            <person name="Mathioni S.M."/>
            <person name="Nakano M."/>
            <person name="Shan H."/>
            <person name="Telgmann-Rauber A."/>
            <person name="Kanno A."/>
            <person name="Yue Z."/>
            <person name="Chen H."/>
            <person name="Li W."/>
            <person name="Chen Y."/>
            <person name="Xu X."/>
            <person name="Zhang Y."/>
            <person name="Luo S."/>
            <person name="Chen H."/>
            <person name="Gao J."/>
            <person name="Mao Z."/>
            <person name="Pires J.C."/>
            <person name="Luo M."/>
            <person name="Kudrna D."/>
            <person name="Wing R.A."/>
            <person name="Meyers B.C."/>
            <person name="Yi K."/>
            <person name="Kong H."/>
            <person name="Lavrijsen P."/>
            <person name="Sunseri F."/>
            <person name="Falavigna A."/>
            <person name="Ye Y."/>
            <person name="Leebens-Mack J.H."/>
            <person name="Chen G."/>
        </authorList>
    </citation>
    <scope>NUCLEOTIDE SEQUENCE [LARGE SCALE GENOMIC DNA]</scope>
    <source>
        <strain evidence="6">cv. DH0086</strain>
    </source>
</reference>
<feature type="domain" description="MSP" evidence="4">
    <location>
        <begin position="4"/>
        <end position="135"/>
    </location>
</feature>
<sequence length="311" mass="33650">MDRLISLEPSNEVSIRIEPGQRCYGQVTLRNVMYTMPVAFRLQPLNRSGYTIRPQSGIIAPLATLTVEITYVLPFNSPLPKSIPSSNDSFLLDSVVVPGAAFKNPASTFDSIPSDWFTNKKKQVFTDSGMRTFFVGSAVLTRLVIEGSLDQVREVVERSDPEWNAVDSVDSMGQSLLHLAISRCRADLVQLLLEFNPNVEARSRAGHTPLEAAAAAGETLIVELLLAQGALTERLSTSSWGALHFATAGLEVDGAPPAERYQCKRLQPLMGELARNAGSGATHRCDPCSMFLLAGGVLTFAVGLAVTRLST</sequence>
<dbReference type="AlphaFoldDB" id="A0A5P1F7D4"/>
<dbReference type="PROSITE" id="PS50202">
    <property type="entry name" value="MSP"/>
    <property type="match status" value="1"/>
</dbReference>
<dbReference type="PROSITE" id="PS50088">
    <property type="entry name" value="ANK_REPEAT"/>
    <property type="match status" value="2"/>
</dbReference>
<dbReference type="Proteomes" id="UP000243459">
    <property type="component" value="Chromosome 3"/>
</dbReference>
<proteinExistence type="predicted"/>
<dbReference type="InterPro" id="IPR013783">
    <property type="entry name" value="Ig-like_fold"/>
</dbReference>
<keyword evidence="6" id="KW-1185">Reference proteome</keyword>
<dbReference type="Gene3D" id="2.60.40.10">
    <property type="entry name" value="Immunoglobulins"/>
    <property type="match status" value="1"/>
</dbReference>
<feature type="repeat" description="ANK" evidence="3">
    <location>
        <begin position="205"/>
        <end position="237"/>
    </location>
</feature>
<accession>A0A5P1F7D4</accession>
<dbReference type="OMA" id="GATHRCD"/>
<gene>
    <name evidence="5" type="ORF">A4U43_C03F4690</name>
</gene>
<protein>
    <recommendedName>
        <fullName evidence="4">MSP domain-containing protein</fullName>
    </recommendedName>
</protein>
<name>A0A5P1F7D4_ASPOF</name>
<keyword evidence="1" id="KW-0677">Repeat</keyword>
<dbReference type="PANTHER" id="PTHR24161">
    <property type="entry name" value="ANK_REP_REGION DOMAIN-CONTAINING PROTEIN-RELATED"/>
    <property type="match status" value="1"/>
</dbReference>
<organism evidence="5 6">
    <name type="scientific">Asparagus officinalis</name>
    <name type="common">Garden asparagus</name>
    <dbReference type="NCBI Taxonomy" id="4686"/>
    <lineage>
        <taxon>Eukaryota</taxon>
        <taxon>Viridiplantae</taxon>
        <taxon>Streptophyta</taxon>
        <taxon>Embryophyta</taxon>
        <taxon>Tracheophyta</taxon>
        <taxon>Spermatophyta</taxon>
        <taxon>Magnoliopsida</taxon>
        <taxon>Liliopsida</taxon>
        <taxon>Asparagales</taxon>
        <taxon>Asparagaceae</taxon>
        <taxon>Asparagoideae</taxon>
        <taxon>Asparagus</taxon>
    </lineage>
</organism>
<dbReference type="EMBL" id="CM007383">
    <property type="protein sequence ID" value="ONK74286.1"/>
    <property type="molecule type" value="Genomic_DNA"/>
</dbReference>
<dbReference type="PANTHER" id="PTHR24161:SF116">
    <property type="entry name" value="ANKYRIN REPEAT DOMAIN-CONTAINING PROTEIN 50"/>
    <property type="match status" value="1"/>
</dbReference>
<dbReference type="InterPro" id="IPR002110">
    <property type="entry name" value="Ankyrin_rpt"/>
</dbReference>
<dbReference type="SUPFAM" id="SSF48403">
    <property type="entry name" value="Ankyrin repeat"/>
    <property type="match status" value="1"/>
</dbReference>
<dbReference type="Pfam" id="PF00635">
    <property type="entry name" value="Motile_Sperm"/>
    <property type="match status" value="1"/>
</dbReference>
<dbReference type="Pfam" id="PF12796">
    <property type="entry name" value="Ank_2"/>
    <property type="match status" value="1"/>
</dbReference>
<dbReference type="Gramene" id="ONK74286">
    <property type="protein sequence ID" value="ONK74286"/>
    <property type="gene ID" value="A4U43_C03F4690"/>
</dbReference>
<dbReference type="SMART" id="SM00248">
    <property type="entry name" value="ANK"/>
    <property type="match status" value="2"/>
</dbReference>
<dbReference type="InterPro" id="IPR000535">
    <property type="entry name" value="MSP_dom"/>
</dbReference>
<evidence type="ECO:0000256" key="3">
    <source>
        <dbReference type="PROSITE-ProRule" id="PRU00023"/>
    </source>
</evidence>
<dbReference type="InterPro" id="IPR036770">
    <property type="entry name" value="Ankyrin_rpt-contain_sf"/>
</dbReference>
<evidence type="ECO:0000259" key="4">
    <source>
        <dbReference type="PROSITE" id="PS50202"/>
    </source>
</evidence>
<evidence type="ECO:0000256" key="2">
    <source>
        <dbReference type="ARBA" id="ARBA00023043"/>
    </source>
</evidence>